<protein>
    <submittedName>
        <fullName evidence="1">Uncharacterized protein</fullName>
    </submittedName>
</protein>
<gene>
    <name evidence="1" type="ORF">GCM10010390_65890</name>
</gene>
<proteinExistence type="predicted"/>
<keyword evidence="2" id="KW-1185">Reference proteome</keyword>
<evidence type="ECO:0000313" key="1">
    <source>
        <dbReference type="EMBL" id="GAA0554610.1"/>
    </source>
</evidence>
<comment type="caution">
    <text evidence="1">The sequence shown here is derived from an EMBL/GenBank/DDBJ whole genome shotgun (WGS) entry which is preliminary data.</text>
</comment>
<dbReference type="RefSeq" id="WP_346160854.1">
    <property type="nucleotide sequence ID" value="NZ_BAAABZ010000071.1"/>
</dbReference>
<dbReference type="EMBL" id="BAAABZ010000071">
    <property type="protein sequence ID" value="GAA0554610.1"/>
    <property type="molecule type" value="Genomic_DNA"/>
</dbReference>
<dbReference type="Proteomes" id="UP001501576">
    <property type="component" value="Unassembled WGS sequence"/>
</dbReference>
<organism evidence="1 2">
    <name type="scientific">Streptomyces mordarskii</name>
    <dbReference type="NCBI Taxonomy" id="1226758"/>
    <lineage>
        <taxon>Bacteria</taxon>
        <taxon>Bacillati</taxon>
        <taxon>Actinomycetota</taxon>
        <taxon>Actinomycetes</taxon>
        <taxon>Kitasatosporales</taxon>
        <taxon>Streptomycetaceae</taxon>
        <taxon>Streptomyces</taxon>
    </lineage>
</organism>
<evidence type="ECO:0000313" key="2">
    <source>
        <dbReference type="Proteomes" id="UP001501576"/>
    </source>
</evidence>
<reference evidence="1 2" key="1">
    <citation type="journal article" date="2019" name="Int. J. Syst. Evol. Microbiol.">
        <title>The Global Catalogue of Microorganisms (GCM) 10K type strain sequencing project: providing services to taxonomists for standard genome sequencing and annotation.</title>
        <authorList>
            <consortium name="The Broad Institute Genomics Platform"/>
            <consortium name="The Broad Institute Genome Sequencing Center for Infectious Disease"/>
            <person name="Wu L."/>
            <person name="Ma J."/>
        </authorList>
    </citation>
    <scope>NUCLEOTIDE SEQUENCE [LARGE SCALE GENOMIC DNA]</scope>
    <source>
        <strain evidence="1 2">JCM 5052</strain>
    </source>
</reference>
<sequence>MTTPVREQRAEGDRQELTALIAAAVAQLTRTWAILHTSQTTLLQQLERIESGRVVGQTRRIRTALSEFNAAVAEFDRRARAFTERWAARDLPIAYRDGALRALRAADRDEALFTWTAEHQGAITALTAPFWADLIRRITEAVRRAQAFARAAQDAVRAASGVDTAALAAEHPLDTVIYADRARHPVHSWARAALSWQGVVTANHGAINTARLELGAEWMEVRDGPECGWVNHPDTDHADGTIRSLDECATYPSAHHGCIREFYPRPDLTGRTDIASGDPA</sequence>
<accession>A0ABN1DX79</accession>
<name>A0ABN1DX79_9ACTN</name>